<evidence type="ECO:0000259" key="6">
    <source>
        <dbReference type="Pfam" id="PF00724"/>
    </source>
</evidence>
<dbReference type="Gene3D" id="3.20.20.70">
    <property type="entry name" value="Aldolase class I"/>
    <property type="match status" value="1"/>
</dbReference>
<keyword evidence="8" id="KW-1185">Reference proteome</keyword>
<dbReference type="Pfam" id="PF00724">
    <property type="entry name" value="Oxidored_FMN"/>
    <property type="match status" value="1"/>
</dbReference>
<evidence type="ECO:0000313" key="8">
    <source>
        <dbReference type="Proteomes" id="UP000273001"/>
    </source>
</evidence>
<dbReference type="PANTHER" id="PTHR43303:SF4">
    <property type="entry name" value="NADPH DEHYDROGENASE C23G7.10C-RELATED"/>
    <property type="match status" value="1"/>
</dbReference>
<feature type="domain" description="NADH:flavin oxidoreductase/NADH oxidase N-terminal" evidence="6">
    <location>
        <begin position="6"/>
        <end position="342"/>
    </location>
</feature>
<proteinExistence type="predicted"/>
<dbReference type="RefSeq" id="WP_119836845.1">
    <property type="nucleotide sequence ID" value="NZ_CP032514.1"/>
</dbReference>
<gene>
    <name evidence="7" type="ORF">D5R93_10565</name>
</gene>
<dbReference type="CDD" id="cd02932">
    <property type="entry name" value="OYE_YqiM_FMN"/>
    <property type="match status" value="1"/>
</dbReference>
<evidence type="ECO:0000256" key="2">
    <source>
        <dbReference type="ARBA" id="ARBA00022630"/>
    </source>
</evidence>
<protein>
    <submittedName>
        <fullName evidence="7">NADH:flavin oxidoreductase/NADH oxidase</fullName>
    </submittedName>
</protein>
<dbReference type="InterPro" id="IPR044152">
    <property type="entry name" value="YqjM-like"/>
</dbReference>
<organism evidence="7 8">
    <name type="scientific">Actinomyces lilanjuaniae</name>
    <dbReference type="NCBI Taxonomy" id="2321394"/>
    <lineage>
        <taxon>Bacteria</taxon>
        <taxon>Bacillati</taxon>
        <taxon>Actinomycetota</taxon>
        <taxon>Actinomycetes</taxon>
        <taxon>Actinomycetales</taxon>
        <taxon>Actinomycetaceae</taxon>
        <taxon>Actinomyces</taxon>
    </lineage>
</organism>
<reference evidence="7 8" key="1">
    <citation type="submission" date="2018-09" db="EMBL/GenBank/DDBJ databases">
        <authorList>
            <person name="Li J."/>
        </authorList>
    </citation>
    <scope>NUCLEOTIDE SEQUENCE [LARGE SCALE GENOMIC DNA]</scope>
    <source>
        <strain evidence="7 8">2129</strain>
    </source>
</reference>
<keyword evidence="5" id="KW-0560">Oxidoreductase</keyword>
<dbReference type="Proteomes" id="UP000273001">
    <property type="component" value="Chromosome"/>
</dbReference>
<dbReference type="InterPro" id="IPR013785">
    <property type="entry name" value="Aldolase_TIM"/>
</dbReference>
<dbReference type="SUPFAM" id="SSF51395">
    <property type="entry name" value="FMN-linked oxidoreductases"/>
    <property type="match status" value="1"/>
</dbReference>
<keyword evidence="4" id="KW-0521">NADP</keyword>
<accession>A0ABN5PRH6</accession>
<evidence type="ECO:0000256" key="4">
    <source>
        <dbReference type="ARBA" id="ARBA00022857"/>
    </source>
</evidence>
<dbReference type="PANTHER" id="PTHR43303">
    <property type="entry name" value="NADPH DEHYDROGENASE C23G7.10C-RELATED"/>
    <property type="match status" value="1"/>
</dbReference>
<comment type="cofactor">
    <cofactor evidence="1">
        <name>FMN</name>
        <dbReference type="ChEBI" id="CHEBI:58210"/>
    </cofactor>
</comment>
<evidence type="ECO:0000256" key="5">
    <source>
        <dbReference type="ARBA" id="ARBA00023002"/>
    </source>
</evidence>
<evidence type="ECO:0000256" key="1">
    <source>
        <dbReference type="ARBA" id="ARBA00001917"/>
    </source>
</evidence>
<evidence type="ECO:0000256" key="3">
    <source>
        <dbReference type="ARBA" id="ARBA00022643"/>
    </source>
</evidence>
<keyword evidence="2" id="KW-0285">Flavoprotein</keyword>
<name>A0ABN5PRH6_9ACTO</name>
<dbReference type="EMBL" id="CP032514">
    <property type="protein sequence ID" value="AYD90333.1"/>
    <property type="molecule type" value="Genomic_DNA"/>
</dbReference>
<sequence length="365" mass="39215">MRTPNLLSPLTMRDLSARNRLWLPPMCMYCVPGDDGAVTDWHVVHYASRAVGGFGTLIVEATAVTPEGRLSPNDLGLWEESQVEGHHRIVDAVHAAGALAGIQLGHGGRKAGTPPMRPREKGARTSTIEGWELLAPSAVAYPEHAVPTELDETGIDHLVEAFTSAARRAVEAGYDIVELHGAHGYLIHEFLSPLSNFRTDSYGGSPQGRRRFLLRVVQAVRQAIGEEKVLDVRLSATDWADGGLTGQDTVELARQLAEAGVDILHVSTGGNVPAQVPAGPGFQLPFAAQVKEAVAGTRTQVVGVGLVETAAQAEQALVTGQADAVAVGRAALRDPYLPLRWAADLGVRSWQEAPWPIQYWRGTWH</sequence>
<evidence type="ECO:0000313" key="7">
    <source>
        <dbReference type="EMBL" id="AYD90333.1"/>
    </source>
</evidence>
<dbReference type="InterPro" id="IPR001155">
    <property type="entry name" value="OxRdtase_FMN_N"/>
</dbReference>
<keyword evidence="3" id="KW-0288">FMN</keyword>